<feature type="compositionally biased region" description="Acidic residues" evidence="1">
    <location>
        <begin position="64"/>
        <end position="78"/>
    </location>
</feature>
<evidence type="ECO:0000313" key="3">
    <source>
        <dbReference type="Proteomes" id="UP000324222"/>
    </source>
</evidence>
<gene>
    <name evidence="2" type="ORF">E2C01_096945</name>
</gene>
<accession>A0A5B7K874</accession>
<reference evidence="2 3" key="1">
    <citation type="submission" date="2019-05" db="EMBL/GenBank/DDBJ databases">
        <title>Another draft genome of Portunus trituberculatus and its Hox gene families provides insights of decapod evolution.</title>
        <authorList>
            <person name="Jeong J.-H."/>
            <person name="Song I."/>
            <person name="Kim S."/>
            <person name="Choi T."/>
            <person name="Kim D."/>
            <person name="Ryu S."/>
            <person name="Kim W."/>
        </authorList>
    </citation>
    <scope>NUCLEOTIDE SEQUENCE [LARGE SCALE GENOMIC DNA]</scope>
    <source>
        <tissue evidence="2">Muscle</tissue>
    </source>
</reference>
<sequence length="78" mass="9298">MRRWRERKELGEVEVGMSPYLTLGECYRHISSTRGRESKVMKGRSGKRKGGEAVREPRKNGERENEDQEEEEKEEWDE</sequence>
<dbReference type="AlphaFoldDB" id="A0A5B7K874"/>
<evidence type="ECO:0000256" key="1">
    <source>
        <dbReference type="SAM" id="MobiDB-lite"/>
    </source>
</evidence>
<dbReference type="EMBL" id="VSRR010127063">
    <property type="protein sequence ID" value="MPD01418.1"/>
    <property type="molecule type" value="Genomic_DNA"/>
</dbReference>
<proteinExistence type="predicted"/>
<organism evidence="2 3">
    <name type="scientific">Portunus trituberculatus</name>
    <name type="common">Swimming crab</name>
    <name type="synonym">Neptunus trituberculatus</name>
    <dbReference type="NCBI Taxonomy" id="210409"/>
    <lineage>
        <taxon>Eukaryota</taxon>
        <taxon>Metazoa</taxon>
        <taxon>Ecdysozoa</taxon>
        <taxon>Arthropoda</taxon>
        <taxon>Crustacea</taxon>
        <taxon>Multicrustacea</taxon>
        <taxon>Malacostraca</taxon>
        <taxon>Eumalacostraca</taxon>
        <taxon>Eucarida</taxon>
        <taxon>Decapoda</taxon>
        <taxon>Pleocyemata</taxon>
        <taxon>Brachyura</taxon>
        <taxon>Eubrachyura</taxon>
        <taxon>Portunoidea</taxon>
        <taxon>Portunidae</taxon>
        <taxon>Portuninae</taxon>
        <taxon>Portunus</taxon>
    </lineage>
</organism>
<comment type="caution">
    <text evidence="2">The sequence shown here is derived from an EMBL/GenBank/DDBJ whole genome shotgun (WGS) entry which is preliminary data.</text>
</comment>
<evidence type="ECO:0000313" key="2">
    <source>
        <dbReference type="EMBL" id="MPD01418.1"/>
    </source>
</evidence>
<feature type="region of interest" description="Disordered" evidence="1">
    <location>
        <begin position="31"/>
        <end position="78"/>
    </location>
</feature>
<keyword evidence="3" id="KW-1185">Reference proteome</keyword>
<feature type="compositionally biased region" description="Basic and acidic residues" evidence="1">
    <location>
        <begin position="49"/>
        <end position="63"/>
    </location>
</feature>
<dbReference type="Proteomes" id="UP000324222">
    <property type="component" value="Unassembled WGS sequence"/>
</dbReference>
<protein>
    <submittedName>
        <fullName evidence="2">Uncharacterized protein</fullName>
    </submittedName>
</protein>
<name>A0A5B7K874_PORTR</name>